<dbReference type="EMBL" id="HBUE01130314">
    <property type="protein sequence ID" value="CAG6496118.1"/>
    <property type="molecule type" value="Transcribed_RNA"/>
</dbReference>
<proteinExistence type="predicted"/>
<dbReference type="AlphaFoldDB" id="A0A8D8CLU0"/>
<reference evidence="1" key="1">
    <citation type="submission" date="2021-05" db="EMBL/GenBank/DDBJ databases">
        <authorList>
            <person name="Alioto T."/>
            <person name="Alioto T."/>
            <person name="Gomez Garrido J."/>
        </authorList>
    </citation>
    <scope>NUCLEOTIDE SEQUENCE</scope>
</reference>
<accession>A0A8D8CLU0</accession>
<organism evidence="1">
    <name type="scientific">Culex pipiens</name>
    <name type="common">House mosquito</name>
    <dbReference type="NCBI Taxonomy" id="7175"/>
    <lineage>
        <taxon>Eukaryota</taxon>
        <taxon>Metazoa</taxon>
        <taxon>Ecdysozoa</taxon>
        <taxon>Arthropoda</taxon>
        <taxon>Hexapoda</taxon>
        <taxon>Insecta</taxon>
        <taxon>Pterygota</taxon>
        <taxon>Neoptera</taxon>
        <taxon>Endopterygota</taxon>
        <taxon>Diptera</taxon>
        <taxon>Nematocera</taxon>
        <taxon>Culicoidea</taxon>
        <taxon>Culicidae</taxon>
        <taxon>Culicinae</taxon>
        <taxon>Culicini</taxon>
        <taxon>Culex</taxon>
        <taxon>Culex</taxon>
    </lineage>
</organism>
<sequence>MSWRLRLEEVAAGRSDIGPRSMWRLRMIAAIVRIAWKFRLMRIFRLHRRQLCVGIRRRNLRQRLLAVGRRHRRHREWPLQAIEGGHLLRRGLLLRRAGNGLRRHRGWLRQVVEGRRRHRGWPLPVVGGHRRRSAVIAAGHHHRSRSSENGLRRRFRRMAPVIACRSRKPTSCVPSWA</sequence>
<protein>
    <submittedName>
        <fullName evidence="1">(northern house mosquito) hypothetical protein</fullName>
    </submittedName>
</protein>
<dbReference type="EMBL" id="HBUE01130316">
    <property type="protein sequence ID" value="CAG6496120.1"/>
    <property type="molecule type" value="Transcribed_RNA"/>
</dbReference>
<name>A0A8D8CLU0_CULPI</name>
<dbReference type="EMBL" id="HBUE01149095">
    <property type="protein sequence ID" value="CAG6504186.1"/>
    <property type="molecule type" value="Transcribed_RNA"/>
</dbReference>
<dbReference type="EMBL" id="HBUE01254062">
    <property type="protein sequence ID" value="CAG6555462.1"/>
    <property type="molecule type" value="Transcribed_RNA"/>
</dbReference>
<evidence type="ECO:0000313" key="1">
    <source>
        <dbReference type="EMBL" id="CAG6496118.1"/>
    </source>
</evidence>